<evidence type="ECO:0000313" key="1">
    <source>
        <dbReference type="EMBL" id="EGP85923.1"/>
    </source>
</evidence>
<dbReference type="VEuPathDB" id="FungiDB:ZTRI_7.837"/>
<proteinExistence type="predicted"/>
<dbReference type="OrthoDB" id="10542399at2759"/>
<organism evidence="1 2">
    <name type="scientific">Zymoseptoria tritici (strain CBS 115943 / IPO323)</name>
    <name type="common">Speckled leaf blotch fungus</name>
    <name type="synonym">Septoria tritici</name>
    <dbReference type="NCBI Taxonomy" id="336722"/>
    <lineage>
        <taxon>Eukaryota</taxon>
        <taxon>Fungi</taxon>
        <taxon>Dikarya</taxon>
        <taxon>Ascomycota</taxon>
        <taxon>Pezizomycotina</taxon>
        <taxon>Dothideomycetes</taxon>
        <taxon>Dothideomycetidae</taxon>
        <taxon>Mycosphaerellales</taxon>
        <taxon>Mycosphaerellaceae</taxon>
        <taxon>Zymoseptoria</taxon>
    </lineage>
</organism>
<protein>
    <submittedName>
        <fullName evidence="1">Uncharacterized protein</fullName>
    </submittedName>
</protein>
<keyword evidence="2" id="KW-1185">Reference proteome</keyword>
<dbReference type="Proteomes" id="UP000008062">
    <property type="component" value="Chromosome 7"/>
</dbReference>
<dbReference type="HOGENOM" id="CLU_756947_0_0_1"/>
<dbReference type="InParanoid" id="F9XFI0"/>
<dbReference type="EMBL" id="CM001202">
    <property type="protein sequence ID" value="EGP85923.1"/>
    <property type="molecule type" value="Genomic_DNA"/>
</dbReference>
<sequence length="366" mass="40728">MSLISMRFELFQKQRFASAVESVVRLVGEWQKSDAEYGVTMVVAAEDLPRSMNSRFVDLGPTDLRYQKLALAIERLRIHWNHAAFFGKAQTILDHMTAAQDPKGLRCFEQVVYLGSSAVFNAVPLWTKPEGPTAEGLLRDPNLRLLELLQKARLTGGGDTDVSIHLIETALCERVHTLFPEIESPPSKIPDRHVSIDRPELRRLLSPLPPKRISKSSDKSVKNATGYVWEGCGKPDIMVHASPQGPGTKTLLDSGCTASCVAKVWFVKHYLDATIRTLSKPLWSVDFSGHRTSCDEIATLILLIAVKDGKGREVLAEIEHEVRAASYCPRDVLIGWDIMTKGHIVVSGVECKAYFRSHGDVYARLV</sequence>
<reference evidence="1 2" key="1">
    <citation type="journal article" date="2011" name="PLoS Genet.">
        <title>Finished genome of the fungal wheat pathogen Mycosphaerella graminicola reveals dispensome structure, chromosome plasticity, and stealth pathogenesis.</title>
        <authorList>
            <person name="Goodwin S.B."/>
            <person name="Ben M'barek S."/>
            <person name="Dhillon B."/>
            <person name="Wittenberg A.H.J."/>
            <person name="Crane C.F."/>
            <person name="Hane J.K."/>
            <person name="Foster A.J."/>
            <person name="Van der Lee T.A.J."/>
            <person name="Grimwood J."/>
            <person name="Aerts A."/>
            <person name="Antoniw J."/>
            <person name="Bailey A."/>
            <person name="Bluhm B."/>
            <person name="Bowler J."/>
            <person name="Bristow J."/>
            <person name="van der Burgt A."/>
            <person name="Canto-Canche B."/>
            <person name="Churchill A.C.L."/>
            <person name="Conde-Ferraez L."/>
            <person name="Cools H.J."/>
            <person name="Coutinho P.M."/>
            <person name="Csukai M."/>
            <person name="Dehal P."/>
            <person name="De Wit P."/>
            <person name="Donzelli B."/>
            <person name="van de Geest H.C."/>
            <person name="van Ham R.C.H.J."/>
            <person name="Hammond-Kosack K.E."/>
            <person name="Henrissat B."/>
            <person name="Kilian A."/>
            <person name="Kobayashi A.K."/>
            <person name="Koopmann E."/>
            <person name="Kourmpetis Y."/>
            <person name="Kuzniar A."/>
            <person name="Lindquist E."/>
            <person name="Lombard V."/>
            <person name="Maliepaard C."/>
            <person name="Martins N."/>
            <person name="Mehrabi R."/>
            <person name="Nap J.P.H."/>
            <person name="Ponomarenko A."/>
            <person name="Rudd J.J."/>
            <person name="Salamov A."/>
            <person name="Schmutz J."/>
            <person name="Schouten H.J."/>
            <person name="Shapiro H."/>
            <person name="Stergiopoulos I."/>
            <person name="Torriani S.F.F."/>
            <person name="Tu H."/>
            <person name="de Vries R.P."/>
            <person name="Waalwijk C."/>
            <person name="Ware S.B."/>
            <person name="Wiebenga A."/>
            <person name="Zwiers L.-H."/>
            <person name="Oliver R.P."/>
            <person name="Grigoriev I.V."/>
            <person name="Kema G.H.J."/>
        </authorList>
    </citation>
    <scope>NUCLEOTIDE SEQUENCE [LARGE SCALE GENOMIC DNA]</scope>
    <source>
        <strain evidence="2">CBS 115943 / IPO323</strain>
    </source>
</reference>
<dbReference type="GeneID" id="13397687"/>
<name>F9XFI0_ZYMTI</name>
<evidence type="ECO:0000313" key="2">
    <source>
        <dbReference type="Proteomes" id="UP000008062"/>
    </source>
</evidence>
<dbReference type="RefSeq" id="XP_003850947.1">
    <property type="nucleotide sequence ID" value="XM_003850899.1"/>
</dbReference>
<dbReference type="AlphaFoldDB" id="F9XFI0"/>
<accession>F9XFI0</accession>
<dbReference type="KEGG" id="ztr:MYCGRDRAFT_94853"/>
<gene>
    <name evidence="1" type="ORF">MYCGRDRAFT_94853</name>
</gene>